<evidence type="ECO:0000256" key="2">
    <source>
        <dbReference type="SAM" id="Phobius"/>
    </source>
</evidence>
<dbReference type="AlphaFoldDB" id="A0A6S6TF38"/>
<feature type="transmembrane region" description="Helical" evidence="2">
    <location>
        <begin position="161"/>
        <end position="180"/>
    </location>
</feature>
<name>A0A6S6TF38_9GAMM</name>
<keyword evidence="2" id="KW-1133">Transmembrane helix</keyword>
<dbReference type="EMBL" id="CACVAY010000084">
    <property type="protein sequence ID" value="CAA6817925.1"/>
    <property type="molecule type" value="Genomic_DNA"/>
</dbReference>
<protein>
    <submittedName>
        <fullName evidence="3">Integral membrane protein YggT, involved in response to extracytoplasmic stress (Osmotic shock)</fullName>
    </submittedName>
</protein>
<feature type="transmembrane region" description="Helical" evidence="2">
    <location>
        <begin position="7"/>
        <end position="29"/>
    </location>
</feature>
<feature type="transmembrane region" description="Helical" evidence="2">
    <location>
        <begin position="105"/>
        <end position="126"/>
    </location>
</feature>
<dbReference type="GO" id="GO:0016020">
    <property type="term" value="C:membrane"/>
    <property type="evidence" value="ECO:0007669"/>
    <property type="project" value="InterPro"/>
</dbReference>
<comment type="similarity">
    <text evidence="1">Belongs to the YggT family.</text>
</comment>
<dbReference type="PANTHER" id="PTHR33219:SF14">
    <property type="entry name" value="PROTEIN COFACTOR ASSEMBLY OF COMPLEX C SUBUNIT B CCB3, CHLOROPLASTIC-RELATED"/>
    <property type="match status" value="1"/>
</dbReference>
<keyword evidence="2" id="KW-0472">Membrane</keyword>
<reference evidence="3" key="1">
    <citation type="submission" date="2020-01" db="EMBL/GenBank/DDBJ databases">
        <authorList>
            <person name="Meier V. D."/>
            <person name="Meier V D."/>
        </authorList>
    </citation>
    <scope>NUCLEOTIDE SEQUENCE</scope>
    <source>
        <strain evidence="3">HLG_WM_MAG_07</strain>
    </source>
</reference>
<keyword evidence="2" id="KW-0812">Transmembrane</keyword>
<evidence type="ECO:0000313" key="3">
    <source>
        <dbReference type="EMBL" id="CAA6817925.1"/>
    </source>
</evidence>
<evidence type="ECO:0000256" key="1">
    <source>
        <dbReference type="ARBA" id="ARBA00010894"/>
    </source>
</evidence>
<proteinExistence type="inferred from homology"/>
<organism evidence="3">
    <name type="scientific">uncultured Thiotrichaceae bacterium</name>
    <dbReference type="NCBI Taxonomy" id="298394"/>
    <lineage>
        <taxon>Bacteria</taxon>
        <taxon>Pseudomonadati</taxon>
        <taxon>Pseudomonadota</taxon>
        <taxon>Gammaproteobacteria</taxon>
        <taxon>Thiotrichales</taxon>
        <taxon>Thiotrichaceae</taxon>
        <taxon>environmental samples</taxon>
    </lineage>
</organism>
<dbReference type="PANTHER" id="PTHR33219">
    <property type="entry name" value="YLMG HOMOLOG PROTEIN 2, CHLOROPLASTIC"/>
    <property type="match status" value="1"/>
</dbReference>
<dbReference type="InterPro" id="IPR003425">
    <property type="entry name" value="CCB3/YggT"/>
</dbReference>
<feature type="transmembrane region" description="Helical" evidence="2">
    <location>
        <begin position="70"/>
        <end position="93"/>
    </location>
</feature>
<gene>
    <name evidence="3" type="ORF">HELGO_WM4884</name>
</gene>
<accession>A0A6S6TF38</accession>
<sequence length="182" mass="19894">MGALQDVLVFLVSTLFNLYITLLLVRMMLGLSKADFYNPISQFIIKITNPVIIPLRRFIPSVGKVDTSAVVASLGLKALEVFLMSLIAGASFMDQNLVKLILGDLLRMIVWIYIIALIIQAIISWVGSAHGNPIVPILNSLTDPLLRPVRRVIPPVAMVDLSPLVVILGLQIVLILLNGFGL</sequence>
<dbReference type="Pfam" id="PF02325">
    <property type="entry name" value="CCB3_YggT"/>
    <property type="match status" value="2"/>
</dbReference>